<feature type="domain" description="Tetrapyrrole methylase" evidence="6">
    <location>
        <begin position="5"/>
        <end position="210"/>
    </location>
</feature>
<name>A0A0J6WYW5_9FIRM</name>
<evidence type="ECO:0000256" key="3">
    <source>
        <dbReference type="ARBA" id="ARBA00022603"/>
    </source>
</evidence>
<accession>A0A0J6WYW5</accession>
<reference evidence="7 8" key="1">
    <citation type="submission" date="2015-06" db="EMBL/GenBank/DDBJ databases">
        <title>Draft genome sequence of beer spoilage bacterium Megasphaera cerevisiae type strain 20462.</title>
        <authorList>
            <person name="Kutumbaka K."/>
            <person name="Pasmowitz J."/>
            <person name="Mategko J."/>
            <person name="Reyes D."/>
            <person name="Friedrich A."/>
            <person name="Han S."/>
            <person name="Martens-Habbena W."/>
            <person name="Neal-McKinney J."/>
            <person name="Janagama H.K."/>
            <person name="Nadala C."/>
            <person name="Samadpour M."/>
        </authorList>
    </citation>
    <scope>NUCLEOTIDE SEQUENCE [LARGE SCALE GENOMIC DNA]</scope>
    <source>
        <strain evidence="7 8">DSM 20462</strain>
    </source>
</reference>
<dbReference type="Pfam" id="PF00590">
    <property type="entry name" value="TP_methylase"/>
    <property type="match status" value="1"/>
</dbReference>
<evidence type="ECO:0000256" key="1">
    <source>
        <dbReference type="ARBA" id="ARBA00004953"/>
    </source>
</evidence>
<dbReference type="InterPro" id="IPR014776">
    <property type="entry name" value="4pyrrole_Mease_sub2"/>
</dbReference>
<dbReference type="EMBL" id="LEKT01000001">
    <property type="protein sequence ID" value="KMO87849.1"/>
    <property type="molecule type" value="Genomic_DNA"/>
</dbReference>
<dbReference type="Gene3D" id="3.30.950.10">
    <property type="entry name" value="Methyltransferase, Cobalt-precorrin-4 Transmethylase, Domain 2"/>
    <property type="match status" value="1"/>
</dbReference>
<dbReference type="Proteomes" id="UP000036503">
    <property type="component" value="Unassembled WGS sequence"/>
</dbReference>
<dbReference type="PATRIC" id="fig|1122219.3.peg.48"/>
<dbReference type="OrthoDB" id="9772960at2"/>
<dbReference type="InterPro" id="IPR006363">
    <property type="entry name" value="Cbl_synth_CobJ/CibH_dom"/>
</dbReference>
<proteinExistence type="predicted"/>
<dbReference type="GO" id="GO:0009236">
    <property type="term" value="P:cobalamin biosynthetic process"/>
    <property type="evidence" value="ECO:0007669"/>
    <property type="project" value="UniProtKB-UniPathway"/>
</dbReference>
<keyword evidence="8" id="KW-1185">Reference proteome</keyword>
<evidence type="ECO:0000313" key="8">
    <source>
        <dbReference type="Proteomes" id="UP000036503"/>
    </source>
</evidence>
<evidence type="ECO:0000256" key="5">
    <source>
        <dbReference type="ARBA" id="ARBA00022691"/>
    </source>
</evidence>
<dbReference type="InterPro" id="IPR051810">
    <property type="entry name" value="Precorrin_MeTrfase"/>
</dbReference>
<dbReference type="PANTHER" id="PTHR47036:SF1">
    <property type="entry name" value="COBALT-FACTOR III C(17)-METHYLTRANSFERASE-RELATED"/>
    <property type="match status" value="1"/>
</dbReference>
<dbReference type="AlphaFoldDB" id="A0A0J6WYW5"/>
<gene>
    <name evidence="7" type="ORF">AB840_00220</name>
</gene>
<comment type="caution">
    <text evidence="7">The sequence shown here is derived from an EMBL/GenBank/DDBJ whole genome shotgun (WGS) entry which is preliminary data.</text>
</comment>
<evidence type="ECO:0000259" key="6">
    <source>
        <dbReference type="Pfam" id="PF00590"/>
    </source>
</evidence>
<keyword evidence="2" id="KW-0169">Cobalamin biosynthesis</keyword>
<keyword evidence="4 7" id="KW-0808">Transferase</keyword>
<evidence type="ECO:0000313" key="7">
    <source>
        <dbReference type="EMBL" id="KMO87849.1"/>
    </source>
</evidence>
<dbReference type="InterPro" id="IPR035996">
    <property type="entry name" value="4pyrrol_Methylase_sf"/>
</dbReference>
<dbReference type="RefSeq" id="WP_048512808.1">
    <property type="nucleotide sequence ID" value="NZ_FUXD01000003.1"/>
</dbReference>
<dbReference type="PANTHER" id="PTHR47036">
    <property type="entry name" value="COBALT-FACTOR III C(17)-METHYLTRANSFERASE-RELATED"/>
    <property type="match status" value="1"/>
</dbReference>
<sequence length="244" mass="26462">MKHVIYVVGIGPGSIEHMTFQAKNILEACDCIIGYNTYIELIRPYFPEKEYIMTGMTKEVDRCRLAIEKARTGRSAAMISSGDAGVYGMAGIMYEVAADYPDVEIKVVAGITAACSGAALLGAPLVSDFCLISLSDLLTPWETIAKRLEAAAAADFVVCLYNPASKRRAGHLQRACQIMLRHQEPNIPVGVVHCVGREGEKTEITTLGKLSSMTVDMFSTIIIGNSQTKIIAGYMVTPRGYQLS</sequence>
<dbReference type="STRING" id="39029.BSR42_02670"/>
<dbReference type="UniPathway" id="UPA00148"/>
<evidence type="ECO:0000256" key="2">
    <source>
        <dbReference type="ARBA" id="ARBA00022573"/>
    </source>
</evidence>
<dbReference type="GO" id="GO:0008168">
    <property type="term" value="F:methyltransferase activity"/>
    <property type="evidence" value="ECO:0007669"/>
    <property type="project" value="UniProtKB-KW"/>
</dbReference>
<keyword evidence="3 7" id="KW-0489">Methyltransferase</keyword>
<dbReference type="InterPro" id="IPR000878">
    <property type="entry name" value="4pyrrol_Mease"/>
</dbReference>
<comment type="pathway">
    <text evidence="1">Cofactor biosynthesis; adenosylcobalamin biosynthesis.</text>
</comment>
<dbReference type="Gene3D" id="3.40.1010.10">
    <property type="entry name" value="Cobalt-precorrin-4 Transmethylase, Domain 1"/>
    <property type="match status" value="1"/>
</dbReference>
<dbReference type="CDD" id="cd11646">
    <property type="entry name" value="Precorrin_3B_C17_MT"/>
    <property type="match status" value="1"/>
</dbReference>
<keyword evidence="5" id="KW-0949">S-adenosyl-L-methionine</keyword>
<dbReference type="InParanoid" id="A0A0J6WYW5"/>
<protein>
    <submittedName>
        <fullName evidence="7">Precorrin-3B C17-methyltransferase</fullName>
    </submittedName>
</protein>
<dbReference type="NCBIfam" id="TIGR01466">
    <property type="entry name" value="cobJ_cbiH"/>
    <property type="match status" value="1"/>
</dbReference>
<dbReference type="InterPro" id="IPR014777">
    <property type="entry name" value="4pyrrole_Mease_sub1"/>
</dbReference>
<dbReference type="SUPFAM" id="SSF53790">
    <property type="entry name" value="Tetrapyrrole methylase"/>
    <property type="match status" value="1"/>
</dbReference>
<organism evidence="7 8">
    <name type="scientific">Megasphaera cerevisiae DSM 20462</name>
    <dbReference type="NCBI Taxonomy" id="1122219"/>
    <lineage>
        <taxon>Bacteria</taxon>
        <taxon>Bacillati</taxon>
        <taxon>Bacillota</taxon>
        <taxon>Negativicutes</taxon>
        <taxon>Veillonellales</taxon>
        <taxon>Veillonellaceae</taxon>
        <taxon>Megasphaera</taxon>
    </lineage>
</organism>
<dbReference type="GO" id="GO:0032259">
    <property type="term" value="P:methylation"/>
    <property type="evidence" value="ECO:0007669"/>
    <property type="project" value="UniProtKB-KW"/>
</dbReference>
<evidence type="ECO:0000256" key="4">
    <source>
        <dbReference type="ARBA" id="ARBA00022679"/>
    </source>
</evidence>